<evidence type="ECO:0000313" key="9">
    <source>
        <dbReference type="EMBL" id="MBB4248567.1"/>
    </source>
</evidence>
<evidence type="ECO:0000256" key="2">
    <source>
        <dbReference type="ARBA" id="ARBA00022617"/>
    </source>
</evidence>
<dbReference type="PANTHER" id="PTHR40942">
    <property type="match status" value="1"/>
</dbReference>
<keyword evidence="1" id="KW-0813">Transport</keyword>
<feature type="transmembrane region" description="Helical" evidence="7">
    <location>
        <begin position="15"/>
        <end position="33"/>
    </location>
</feature>
<keyword evidence="2 6" id="KW-0349">Heme</keyword>
<evidence type="ECO:0000256" key="1">
    <source>
        <dbReference type="ARBA" id="ARBA00022448"/>
    </source>
</evidence>
<dbReference type="OrthoDB" id="9814708at2"/>
<dbReference type="RefSeq" id="WP_153114806.1">
    <property type="nucleotide sequence ID" value="NZ_JACIGE010000012.1"/>
</dbReference>
<evidence type="ECO:0000256" key="7">
    <source>
        <dbReference type="SAM" id="Phobius"/>
    </source>
</evidence>
<dbReference type="InterPro" id="IPR009056">
    <property type="entry name" value="Cyt_c-like_dom"/>
</dbReference>
<dbReference type="SUPFAM" id="SSF46626">
    <property type="entry name" value="Cytochrome c"/>
    <property type="match status" value="1"/>
</dbReference>
<keyword evidence="5 6" id="KW-0408">Iron</keyword>
<reference evidence="9 10" key="1">
    <citation type="submission" date="2020-08" db="EMBL/GenBank/DDBJ databases">
        <title>Genome sequencing of Purple Non-Sulfur Bacteria from various extreme environments.</title>
        <authorList>
            <person name="Mayer M."/>
        </authorList>
    </citation>
    <scope>NUCLEOTIDE SEQUENCE [LARGE SCALE GENOMIC DNA]</scope>
    <source>
        <strain evidence="9 10">2761</strain>
    </source>
</reference>
<evidence type="ECO:0000256" key="5">
    <source>
        <dbReference type="ARBA" id="ARBA00023004"/>
    </source>
</evidence>
<evidence type="ECO:0000256" key="3">
    <source>
        <dbReference type="ARBA" id="ARBA00022723"/>
    </source>
</evidence>
<dbReference type="Pfam" id="PF13442">
    <property type="entry name" value="Cytochrome_CBB3"/>
    <property type="match status" value="1"/>
</dbReference>
<keyword evidence="4" id="KW-0249">Electron transport</keyword>
<proteinExistence type="predicted"/>
<dbReference type="Proteomes" id="UP000587070">
    <property type="component" value="Unassembled WGS sequence"/>
</dbReference>
<dbReference type="PROSITE" id="PS51007">
    <property type="entry name" value="CYTC"/>
    <property type="match status" value="1"/>
</dbReference>
<name>A0A840G2E5_RHOTE</name>
<organism evidence="9 10">
    <name type="scientific">Rhodocyclus tenuis</name>
    <name type="common">Rhodospirillum tenue</name>
    <dbReference type="NCBI Taxonomy" id="1066"/>
    <lineage>
        <taxon>Bacteria</taxon>
        <taxon>Pseudomonadati</taxon>
        <taxon>Pseudomonadota</taxon>
        <taxon>Betaproteobacteria</taxon>
        <taxon>Rhodocyclales</taxon>
        <taxon>Rhodocyclaceae</taxon>
        <taxon>Rhodocyclus</taxon>
    </lineage>
</organism>
<evidence type="ECO:0000256" key="6">
    <source>
        <dbReference type="PROSITE-ProRule" id="PRU00433"/>
    </source>
</evidence>
<evidence type="ECO:0000313" key="10">
    <source>
        <dbReference type="Proteomes" id="UP000587070"/>
    </source>
</evidence>
<dbReference type="Gene3D" id="1.10.760.10">
    <property type="entry name" value="Cytochrome c-like domain"/>
    <property type="match status" value="1"/>
</dbReference>
<dbReference type="AlphaFoldDB" id="A0A840G2E5"/>
<sequence>MSENPQETPHSSQKILYVTIAVALLAIVVIWPLSMRGKGGAPATGDDSVELRIQPVARVTIKGEEPAAASGPKDGESIYKSVCSACHGSGALGAPKAGDKAAWTPRLAQGKTVLYASALNGKNSMPAKGGATSLSDAEVKSAVDYMIGLVK</sequence>
<keyword evidence="7" id="KW-0472">Membrane</keyword>
<protein>
    <submittedName>
        <fullName evidence="9">Cytochrome c5</fullName>
    </submittedName>
</protein>
<evidence type="ECO:0000259" key="8">
    <source>
        <dbReference type="PROSITE" id="PS51007"/>
    </source>
</evidence>
<keyword evidence="3 6" id="KW-0479">Metal-binding</keyword>
<dbReference type="GO" id="GO:0020037">
    <property type="term" value="F:heme binding"/>
    <property type="evidence" value="ECO:0007669"/>
    <property type="project" value="InterPro"/>
</dbReference>
<gene>
    <name evidence="9" type="ORF">GGD90_002966</name>
</gene>
<accession>A0A840G2E5</accession>
<dbReference type="InterPro" id="IPR036909">
    <property type="entry name" value="Cyt_c-like_dom_sf"/>
</dbReference>
<keyword evidence="7" id="KW-0812">Transmembrane</keyword>
<dbReference type="PANTHER" id="PTHR40942:SF4">
    <property type="entry name" value="CYTOCHROME C5"/>
    <property type="match status" value="1"/>
</dbReference>
<keyword evidence="10" id="KW-1185">Reference proteome</keyword>
<keyword evidence="7" id="KW-1133">Transmembrane helix</keyword>
<feature type="domain" description="Cytochrome c" evidence="8">
    <location>
        <begin position="70"/>
        <end position="150"/>
    </location>
</feature>
<dbReference type="GO" id="GO:0005506">
    <property type="term" value="F:iron ion binding"/>
    <property type="evidence" value="ECO:0007669"/>
    <property type="project" value="InterPro"/>
</dbReference>
<dbReference type="InterPro" id="IPR002323">
    <property type="entry name" value="Cyt_CIE"/>
</dbReference>
<dbReference type="PRINTS" id="PR00607">
    <property type="entry name" value="CYTCHROMECIE"/>
</dbReference>
<evidence type="ECO:0000256" key="4">
    <source>
        <dbReference type="ARBA" id="ARBA00022982"/>
    </source>
</evidence>
<dbReference type="EMBL" id="JACIGE010000012">
    <property type="protein sequence ID" value="MBB4248567.1"/>
    <property type="molecule type" value="Genomic_DNA"/>
</dbReference>
<dbReference type="GO" id="GO:0009055">
    <property type="term" value="F:electron transfer activity"/>
    <property type="evidence" value="ECO:0007669"/>
    <property type="project" value="InterPro"/>
</dbReference>
<comment type="caution">
    <text evidence="9">The sequence shown here is derived from an EMBL/GenBank/DDBJ whole genome shotgun (WGS) entry which is preliminary data.</text>
</comment>